<evidence type="ECO:0000313" key="2">
    <source>
        <dbReference type="Proteomes" id="UP001152622"/>
    </source>
</evidence>
<accession>A0A9Q1FP98</accession>
<protein>
    <submittedName>
        <fullName evidence="1">Uncharacterized protein</fullName>
    </submittedName>
</protein>
<sequence length="150" mass="16329">MLKGYERILNTKDKKQKPRKPGSVLTLGFTALEAEVRAVRADKLNRTTEAWDLGICAPTPFEFAGGSKSPACPQLETSLLRDRLVIPSQVSGEDQTGSPGVCSSRVISGSLELPPVRRHPSPGRFNMAGTRRLGRTATRRNGAIRLFTPT</sequence>
<name>A0A9Q1FP98_SYNKA</name>
<evidence type="ECO:0000313" key="1">
    <source>
        <dbReference type="EMBL" id="KAJ8363534.1"/>
    </source>
</evidence>
<reference evidence="1" key="1">
    <citation type="journal article" date="2023" name="Science">
        <title>Genome structures resolve the early diversification of teleost fishes.</title>
        <authorList>
            <person name="Parey E."/>
            <person name="Louis A."/>
            <person name="Montfort J."/>
            <person name="Bouchez O."/>
            <person name="Roques C."/>
            <person name="Iampietro C."/>
            <person name="Lluch J."/>
            <person name="Castinel A."/>
            <person name="Donnadieu C."/>
            <person name="Desvignes T."/>
            <person name="Floi Bucao C."/>
            <person name="Jouanno E."/>
            <person name="Wen M."/>
            <person name="Mejri S."/>
            <person name="Dirks R."/>
            <person name="Jansen H."/>
            <person name="Henkel C."/>
            <person name="Chen W.J."/>
            <person name="Zahm M."/>
            <person name="Cabau C."/>
            <person name="Klopp C."/>
            <person name="Thompson A.W."/>
            <person name="Robinson-Rechavi M."/>
            <person name="Braasch I."/>
            <person name="Lecointre G."/>
            <person name="Bobe J."/>
            <person name="Postlethwait J.H."/>
            <person name="Berthelot C."/>
            <person name="Roest Crollius H."/>
            <person name="Guiguen Y."/>
        </authorList>
    </citation>
    <scope>NUCLEOTIDE SEQUENCE</scope>
    <source>
        <strain evidence="1">WJC10195</strain>
    </source>
</reference>
<dbReference type="Proteomes" id="UP001152622">
    <property type="component" value="Chromosome 4"/>
</dbReference>
<dbReference type="EMBL" id="JAINUF010000004">
    <property type="protein sequence ID" value="KAJ8363534.1"/>
    <property type="molecule type" value="Genomic_DNA"/>
</dbReference>
<dbReference type="AlphaFoldDB" id="A0A9Q1FP98"/>
<keyword evidence="2" id="KW-1185">Reference proteome</keyword>
<organism evidence="1 2">
    <name type="scientific">Synaphobranchus kaupii</name>
    <name type="common">Kaup's arrowtooth eel</name>
    <dbReference type="NCBI Taxonomy" id="118154"/>
    <lineage>
        <taxon>Eukaryota</taxon>
        <taxon>Metazoa</taxon>
        <taxon>Chordata</taxon>
        <taxon>Craniata</taxon>
        <taxon>Vertebrata</taxon>
        <taxon>Euteleostomi</taxon>
        <taxon>Actinopterygii</taxon>
        <taxon>Neopterygii</taxon>
        <taxon>Teleostei</taxon>
        <taxon>Anguilliformes</taxon>
        <taxon>Synaphobranchidae</taxon>
        <taxon>Synaphobranchus</taxon>
    </lineage>
</organism>
<gene>
    <name evidence="1" type="ORF">SKAU_G00123650</name>
</gene>
<comment type="caution">
    <text evidence="1">The sequence shown here is derived from an EMBL/GenBank/DDBJ whole genome shotgun (WGS) entry which is preliminary data.</text>
</comment>
<proteinExistence type="predicted"/>